<evidence type="ECO:0000313" key="10">
    <source>
        <dbReference type="EMBL" id="AVP58812.1"/>
    </source>
</evidence>
<evidence type="ECO:0000256" key="4">
    <source>
        <dbReference type="ARBA" id="ARBA00022475"/>
    </source>
</evidence>
<organism evidence="10 11">
    <name type="scientific">Pulveribacter suum</name>
    <dbReference type="NCBI Taxonomy" id="2116657"/>
    <lineage>
        <taxon>Bacteria</taxon>
        <taxon>Pseudomonadati</taxon>
        <taxon>Pseudomonadota</taxon>
        <taxon>Betaproteobacteria</taxon>
        <taxon>Burkholderiales</taxon>
        <taxon>Comamonadaceae</taxon>
        <taxon>Pulveribacter</taxon>
    </lineage>
</organism>
<dbReference type="EMBL" id="CP027792">
    <property type="protein sequence ID" value="AVP58812.1"/>
    <property type="molecule type" value="Genomic_DNA"/>
</dbReference>
<feature type="transmembrane region" description="Helical" evidence="8">
    <location>
        <begin position="382"/>
        <end position="401"/>
    </location>
</feature>
<dbReference type="Proteomes" id="UP000241829">
    <property type="component" value="Chromosome"/>
</dbReference>
<feature type="transmembrane region" description="Helical" evidence="8">
    <location>
        <begin position="321"/>
        <end position="344"/>
    </location>
</feature>
<evidence type="ECO:0000256" key="3">
    <source>
        <dbReference type="ARBA" id="ARBA00022448"/>
    </source>
</evidence>
<evidence type="ECO:0000259" key="9">
    <source>
        <dbReference type="PROSITE" id="PS50850"/>
    </source>
</evidence>
<dbReference type="RefSeq" id="WP_106847360.1">
    <property type="nucleotide sequence ID" value="NZ_CP027792.1"/>
</dbReference>
<dbReference type="CDD" id="cd17324">
    <property type="entry name" value="MFS_NepI_like"/>
    <property type="match status" value="1"/>
</dbReference>
<evidence type="ECO:0000256" key="1">
    <source>
        <dbReference type="ARBA" id="ARBA00004651"/>
    </source>
</evidence>
<dbReference type="PANTHER" id="PTHR43271">
    <property type="entry name" value="BLL2771 PROTEIN"/>
    <property type="match status" value="1"/>
</dbReference>
<gene>
    <name evidence="10" type="ORF">C7H73_14805</name>
</gene>
<dbReference type="Gene3D" id="1.20.1250.20">
    <property type="entry name" value="MFS general substrate transporter like domains"/>
    <property type="match status" value="1"/>
</dbReference>
<dbReference type="SUPFAM" id="SSF103473">
    <property type="entry name" value="MFS general substrate transporter"/>
    <property type="match status" value="1"/>
</dbReference>
<feature type="transmembrane region" description="Helical" evidence="8">
    <location>
        <begin position="117"/>
        <end position="137"/>
    </location>
</feature>
<dbReference type="GO" id="GO:0022857">
    <property type="term" value="F:transmembrane transporter activity"/>
    <property type="evidence" value="ECO:0007669"/>
    <property type="project" value="InterPro"/>
</dbReference>
<sequence length="408" mass="41605">MQETPAAPAARTWVQAGSAAYRRVSAALFLAGFSTFSLLYCVQPVLPELAAYFGLSPAGSSLALSASTGCLAVAIFAAGALSQGRDKRRLMFASMALAALCNVAAALAPAWGALLAARALEGVLLGGVPAVAMAYLAEEIHPRGLGFSMGLYIGGTAFGGMAGRIGMSMLADAWGWRVALAGMGVLGLLAAVGFVLLLPRAQRAAQAGAAAERLTLAQHLAAWRAHLATPALARLFVSAFVLMGVFVSLFNYVGFRLALPPYGLSQTQIGLVFAAYLFGMVASPAAGALADRRGRAPVLVGGVLLMAVGVLLTLAAPLAAVMAGIALLTFGFFVAHAVASGWVGRLAGAAKGHASSLYLLAYYLGSSVLGSVGGWFWEHGRWPGMAGFALALLGAALALALRLRAAGR</sequence>
<proteinExistence type="inferred from homology"/>
<feature type="transmembrane region" description="Helical" evidence="8">
    <location>
        <begin position="267"/>
        <end position="289"/>
    </location>
</feature>
<reference evidence="11" key="1">
    <citation type="submission" date="2018-03" db="EMBL/GenBank/DDBJ databases">
        <title>Genome sequencing of Melaminivora sp. strain SC2-7.</title>
        <authorList>
            <person name="Kim S.-J."/>
            <person name="Heo J."/>
            <person name="Ahn J.-H."/>
            <person name="Kwon S.-W."/>
        </authorList>
    </citation>
    <scope>NUCLEOTIDE SEQUENCE [LARGE SCALE GENOMIC DNA]</scope>
    <source>
        <strain evidence="11">SC2-7</strain>
    </source>
</reference>
<keyword evidence="6 8" id="KW-1133">Transmembrane helix</keyword>
<dbReference type="GO" id="GO:0005886">
    <property type="term" value="C:plasma membrane"/>
    <property type="evidence" value="ECO:0007669"/>
    <property type="project" value="UniProtKB-SubCell"/>
</dbReference>
<keyword evidence="7 8" id="KW-0472">Membrane</keyword>
<protein>
    <submittedName>
        <fullName evidence="10">MFS transporter</fullName>
    </submittedName>
</protein>
<comment type="similarity">
    <text evidence="2">Belongs to the major facilitator superfamily.</text>
</comment>
<dbReference type="PROSITE" id="PS50850">
    <property type="entry name" value="MFS"/>
    <property type="match status" value="1"/>
</dbReference>
<keyword evidence="4" id="KW-1003">Cell membrane</keyword>
<evidence type="ECO:0000256" key="6">
    <source>
        <dbReference type="ARBA" id="ARBA00022989"/>
    </source>
</evidence>
<dbReference type="KEGG" id="melm:C7H73_14805"/>
<dbReference type="InterPro" id="IPR020846">
    <property type="entry name" value="MFS_dom"/>
</dbReference>
<dbReference type="OrthoDB" id="63984at2"/>
<dbReference type="PANTHER" id="PTHR43271:SF1">
    <property type="entry name" value="INNER MEMBRANE TRANSPORT PROTEIN YNFM"/>
    <property type="match status" value="1"/>
</dbReference>
<feature type="transmembrane region" description="Helical" evidence="8">
    <location>
        <begin position="296"/>
        <end position="315"/>
    </location>
</feature>
<comment type="subcellular location">
    <subcellularLocation>
        <location evidence="1">Cell membrane</location>
        <topology evidence="1">Multi-pass membrane protein</topology>
    </subcellularLocation>
</comment>
<feature type="transmembrane region" description="Helical" evidence="8">
    <location>
        <begin position="149"/>
        <end position="170"/>
    </location>
</feature>
<evidence type="ECO:0000256" key="2">
    <source>
        <dbReference type="ARBA" id="ARBA00008335"/>
    </source>
</evidence>
<keyword evidence="5 8" id="KW-0812">Transmembrane</keyword>
<feature type="transmembrane region" description="Helical" evidence="8">
    <location>
        <begin position="232"/>
        <end position="255"/>
    </location>
</feature>
<feature type="transmembrane region" description="Helical" evidence="8">
    <location>
        <begin position="58"/>
        <end position="78"/>
    </location>
</feature>
<feature type="transmembrane region" description="Helical" evidence="8">
    <location>
        <begin position="356"/>
        <end position="376"/>
    </location>
</feature>
<evidence type="ECO:0000313" key="11">
    <source>
        <dbReference type="Proteomes" id="UP000241829"/>
    </source>
</evidence>
<name>A0A2P1NP39_9BURK</name>
<accession>A0A2P1NP39</accession>
<feature type="transmembrane region" description="Helical" evidence="8">
    <location>
        <begin position="176"/>
        <end position="198"/>
    </location>
</feature>
<dbReference type="AlphaFoldDB" id="A0A2P1NP39"/>
<evidence type="ECO:0000256" key="5">
    <source>
        <dbReference type="ARBA" id="ARBA00022692"/>
    </source>
</evidence>
<evidence type="ECO:0000256" key="8">
    <source>
        <dbReference type="SAM" id="Phobius"/>
    </source>
</evidence>
<feature type="domain" description="Major facilitator superfamily (MFS) profile" evidence="9">
    <location>
        <begin position="20"/>
        <end position="408"/>
    </location>
</feature>
<dbReference type="Pfam" id="PF07690">
    <property type="entry name" value="MFS_1"/>
    <property type="match status" value="1"/>
</dbReference>
<evidence type="ECO:0000256" key="7">
    <source>
        <dbReference type="ARBA" id="ARBA00023136"/>
    </source>
</evidence>
<dbReference type="InterPro" id="IPR011701">
    <property type="entry name" value="MFS"/>
</dbReference>
<dbReference type="InterPro" id="IPR036259">
    <property type="entry name" value="MFS_trans_sf"/>
</dbReference>
<feature type="transmembrane region" description="Helical" evidence="8">
    <location>
        <begin position="26"/>
        <end position="46"/>
    </location>
</feature>
<feature type="transmembrane region" description="Helical" evidence="8">
    <location>
        <begin position="90"/>
        <end position="111"/>
    </location>
</feature>
<keyword evidence="3" id="KW-0813">Transport</keyword>
<keyword evidence="11" id="KW-1185">Reference proteome</keyword>